<feature type="transmembrane region" description="Helical" evidence="1">
    <location>
        <begin position="6"/>
        <end position="24"/>
    </location>
</feature>
<dbReference type="AlphaFoldDB" id="A0A2S7SPP2"/>
<keyword evidence="1" id="KW-1133">Transmembrane helix</keyword>
<comment type="caution">
    <text evidence="2">The sequence shown here is derived from an EMBL/GenBank/DDBJ whole genome shotgun (WGS) entry which is preliminary data.</text>
</comment>
<evidence type="ECO:0000313" key="3">
    <source>
        <dbReference type="Proteomes" id="UP000239872"/>
    </source>
</evidence>
<dbReference type="OrthoDB" id="675672at2"/>
<organism evidence="2 3">
    <name type="scientific">Flavipsychrobacter stenotrophus</name>
    <dbReference type="NCBI Taxonomy" id="2077091"/>
    <lineage>
        <taxon>Bacteria</taxon>
        <taxon>Pseudomonadati</taxon>
        <taxon>Bacteroidota</taxon>
        <taxon>Chitinophagia</taxon>
        <taxon>Chitinophagales</taxon>
        <taxon>Chitinophagaceae</taxon>
        <taxon>Flavipsychrobacter</taxon>
    </lineage>
</organism>
<name>A0A2S7SPP2_9BACT</name>
<proteinExistence type="predicted"/>
<keyword evidence="1" id="KW-0472">Membrane</keyword>
<evidence type="ECO:0000256" key="1">
    <source>
        <dbReference type="SAM" id="Phobius"/>
    </source>
</evidence>
<keyword evidence="3" id="KW-1185">Reference proteome</keyword>
<sequence>MHKTRLYILQGLGIIMLIFGYFLSDKPDNKSVMHFNLHGNHVFTSAPDNDNDVQHIAATSLSEHKGHHHKVRAIKFFSLKLTTPIPTLSYQYIPLVSVDYIIPLNESYYFLFCKEINPPPPKAC</sequence>
<dbReference type="RefSeq" id="WP_105041399.1">
    <property type="nucleotide sequence ID" value="NZ_PPSL01000011.1"/>
</dbReference>
<dbReference type="EMBL" id="PPSL01000011">
    <property type="protein sequence ID" value="PQJ08850.1"/>
    <property type="molecule type" value="Genomic_DNA"/>
</dbReference>
<protein>
    <submittedName>
        <fullName evidence="2">Uncharacterized protein</fullName>
    </submittedName>
</protein>
<reference evidence="2 3" key="1">
    <citation type="submission" date="2018-01" db="EMBL/GenBank/DDBJ databases">
        <title>A novel member of the phylum Bacteroidetes isolated from glacier ice.</title>
        <authorList>
            <person name="Liu Q."/>
            <person name="Xin Y.-H."/>
        </authorList>
    </citation>
    <scope>NUCLEOTIDE SEQUENCE [LARGE SCALE GENOMIC DNA]</scope>
    <source>
        <strain evidence="2 3">RB1R16</strain>
    </source>
</reference>
<dbReference type="Proteomes" id="UP000239872">
    <property type="component" value="Unassembled WGS sequence"/>
</dbReference>
<accession>A0A2S7SPP2</accession>
<evidence type="ECO:0000313" key="2">
    <source>
        <dbReference type="EMBL" id="PQJ08850.1"/>
    </source>
</evidence>
<gene>
    <name evidence="2" type="ORF">CJD36_022155</name>
</gene>
<keyword evidence="1" id="KW-0812">Transmembrane</keyword>